<evidence type="ECO:0000259" key="6">
    <source>
        <dbReference type="Pfam" id="PF01979"/>
    </source>
</evidence>
<dbReference type="NCBIfam" id="NF006688">
    <property type="entry name" value="PRK09236.1"/>
    <property type="match status" value="1"/>
</dbReference>
<evidence type="ECO:0000313" key="8">
    <source>
        <dbReference type="Proteomes" id="UP000006671"/>
    </source>
</evidence>
<dbReference type="KEGG" id="ngr:NAEGRDRAFT_47731"/>
<protein>
    <submittedName>
        <fullName evidence="7">Predicted protein</fullName>
    </submittedName>
</protein>
<dbReference type="OMA" id="SRLHVCH"/>
<evidence type="ECO:0000256" key="2">
    <source>
        <dbReference type="ARBA" id="ARBA00022723"/>
    </source>
</evidence>
<evidence type="ECO:0000256" key="5">
    <source>
        <dbReference type="SAM" id="Phobius"/>
    </source>
</evidence>
<dbReference type="InterPro" id="IPR011059">
    <property type="entry name" value="Metal-dep_hydrolase_composite"/>
</dbReference>
<dbReference type="EMBL" id="GG738858">
    <property type="protein sequence ID" value="EFC46611.1"/>
    <property type="molecule type" value="Genomic_DNA"/>
</dbReference>
<dbReference type="InterPro" id="IPR032466">
    <property type="entry name" value="Metal_Hydrolase"/>
</dbReference>
<dbReference type="STRING" id="5762.D2V9M3"/>
<evidence type="ECO:0000256" key="1">
    <source>
        <dbReference type="ARBA" id="ARBA00001947"/>
    </source>
</evidence>
<feature type="transmembrane region" description="Helical" evidence="5">
    <location>
        <begin position="63"/>
        <end position="82"/>
    </location>
</feature>
<reference evidence="7 8" key="1">
    <citation type="journal article" date="2010" name="Cell">
        <title>The genome of Naegleria gruberi illuminates early eukaryotic versatility.</title>
        <authorList>
            <person name="Fritz-Laylin L.K."/>
            <person name="Prochnik S.E."/>
            <person name="Ginger M.L."/>
            <person name="Dacks J.B."/>
            <person name="Carpenter M.L."/>
            <person name="Field M.C."/>
            <person name="Kuo A."/>
            <person name="Paredez A."/>
            <person name="Chapman J."/>
            <person name="Pham J."/>
            <person name="Shu S."/>
            <person name="Neupane R."/>
            <person name="Cipriano M."/>
            <person name="Mancuso J."/>
            <person name="Tu H."/>
            <person name="Salamov A."/>
            <person name="Lindquist E."/>
            <person name="Shapiro H."/>
            <person name="Lucas S."/>
            <person name="Grigoriev I.V."/>
            <person name="Cande W.Z."/>
            <person name="Fulton C."/>
            <person name="Rokhsar D.S."/>
            <person name="Dawson S.C."/>
        </authorList>
    </citation>
    <scope>NUCLEOTIDE SEQUENCE [LARGE SCALE GENOMIC DNA]</scope>
    <source>
        <strain evidence="7 8">NEG-M</strain>
    </source>
</reference>
<accession>D2V9M3</accession>
<keyword evidence="8" id="KW-1185">Reference proteome</keyword>
<dbReference type="Gene3D" id="3.20.20.140">
    <property type="entry name" value="Metal-dependent hydrolases"/>
    <property type="match status" value="1"/>
</dbReference>
<evidence type="ECO:0000256" key="3">
    <source>
        <dbReference type="ARBA" id="ARBA00022801"/>
    </source>
</evidence>
<dbReference type="Pfam" id="PF01979">
    <property type="entry name" value="Amidohydro_1"/>
    <property type="match status" value="1"/>
</dbReference>
<dbReference type="Proteomes" id="UP000006671">
    <property type="component" value="Unassembled WGS sequence"/>
</dbReference>
<gene>
    <name evidence="7" type="ORF">NAEGRDRAFT_47731</name>
</gene>
<dbReference type="SUPFAM" id="SSF51556">
    <property type="entry name" value="Metallo-dependent hydrolases"/>
    <property type="match status" value="1"/>
</dbReference>
<dbReference type="PANTHER" id="PTHR43668:SF4">
    <property type="entry name" value="ALLANTOINASE"/>
    <property type="match status" value="1"/>
</dbReference>
<dbReference type="InParanoid" id="D2V9M3"/>
<evidence type="ECO:0000313" key="7">
    <source>
        <dbReference type="EMBL" id="EFC46611.1"/>
    </source>
</evidence>
<feature type="domain" description="Amidohydrolase-related" evidence="6">
    <location>
        <begin position="153"/>
        <end position="527"/>
    </location>
</feature>
<dbReference type="PROSITE" id="PS00483">
    <property type="entry name" value="DIHYDROOROTASE_2"/>
    <property type="match status" value="1"/>
</dbReference>
<keyword evidence="3" id="KW-0378">Hydrolase</keyword>
<dbReference type="GO" id="GO:0005737">
    <property type="term" value="C:cytoplasm"/>
    <property type="evidence" value="ECO:0007669"/>
    <property type="project" value="TreeGrafter"/>
</dbReference>
<organism evidence="8">
    <name type="scientific">Naegleria gruberi</name>
    <name type="common">Amoeba</name>
    <dbReference type="NCBI Taxonomy" id="5762"/>
    <lineage>
        <taxon>Eukaryota</taxon>
        <taxon>Discoba</taxon>
        <taxon>Heterolobosea</taxon>
        <taxon>Tetramitia</taxon>
        <taxon>Eutetramitia</taxon>
        <taxon>Vahlkampfiidae</taxon>
        <taxon>Naegleria</taxon>
    </lineage>
</organism>
<sequence>MTDKKITSSSSNNTGDEKDEKASFTTVADNVLKNRRSQGNKGEDASESTTTSTTRRRKDKRPAWLKVPLYFVVIAVLVRLYMRLDSVSNRDRTKTLIYNATIVNDNEMFLGSVLIEGEKIKMILHQENDQDKLSNIMADREYDKFINGTGLHLLPGVIDDQVHFREPGLTHKANIFTESRAAAAGGVTTFIEQPNTNPQTTTQELLEQKFQIAQNSSLINYSFMLGGTLTNLDEILKTNGRNVAGIKLFLGSSTGNMLVDDPKVLDDIFSKTKLLIAAHCEDEKTIRENSKIHKEKYGEDVPIRCHPDIRSAEACYLSSSYAVSLAKKHNTRLHIFHISTERETHLFDNETPLAKKRITSEVCIHHLWFSDKDYETKGAFIKWNPSVKTEQDREGLWKALLDDRLDVIATDHAPHTISEKTSSYFKAASGGPLVQHSLVAMLDFYHQGKISLEKIVEKMCHNPAIVFQIEKRGFIRKGFKADLVLVDLDDPWTVDKSNILYKCGWSPFEGHTFKSKVKKTFVNGALVYDEGEINEKVRGQRLLFERS</sequence>
<keyword evidence="2" id="KW-0479">Metal-binding</keyword>
<keyword evidence="5" id="KW-1133">Transmembrane helix</keyword>
<keyword evidence="5" id="KW-0472">Membrane</keyword>
<dbReference type="CDD" id="cd01318">
    <property type="entry name" value="DHOase_IIb"/>
    <property type="match status" value="1"/>
</dbReference>
<dbReference type="GO" id="GO:0006145">
    <property type="term" value="P:purine nucleobase catabolic process"/>
    <property type="evidence" value="ECO:0007669"/>
    <property type="project" value="TreeGrafter"/>
</dbReference>
<evidence type="ECO:0000256" key="4">
    <source>
        <dbReference type="SAM" id="MobiDB-lite"/>
    </source>
</evidence>
<dbReference type="SUPFAM" id="SSF51338">
    <property type="entry name" value="Composite domain of metallo-dependent hydrolases"/>
    <property type="match status" value="1"/>
</dbReference>
<proteinExistence type="predicted"/>
<dbReference type="GO" id="GO:0046872">
    <property type="term" value="F:metal ion binding"/>
    <property type="evidence" value="ECO:0007669"/>
    <property type="project" value="UniProtKB-KW"/>
</dbReference>
<dbReference type="VEuPathDB" id="AmoebaDB:NAEGRDRAFT_47731"/>
<dbReference type="GeneID" id="8848703"/>
<comment type="cofactor">
    <cofactor evidence="1">
        <name>Zn(2+)</name>
        <dbReference type="ChEBI" id="CHEBI:29105"/>
    </cofactor>
</comment>
<dbReference type="InterPro" id="IPR002195">
    <property type="entry name" value="Dihydroorotase_CS"/>
</dbReference>
<feature type="region of interest" description="Disordered" evidence="4">
    <location>
        <begin position="1"/>
        <end position="58"/>
    </location>
</feature>
<dbReference type="InterPro" id="IPR050138">
    <property type="entry name" value="DHOase/Allantoinase_Hydrolase"/>
</dbReference>
<dbReference type="InterPro" id="IPR006680">
    <property type="entry name" value="Amidohydro-rel"/>
</dbReference>
<name>D2V9M3_NAEGR</name>
<dbReference type="GO" id="GO:0004038">
    <property type="term" value="F:allantoinase activity"/>
    <property type="evidence" value="ECO:0007669"/>
    <property type="project" value="TreeGrafter"/>
</dbReference>
<dbReference type="OrthoDB" id="1924787at2759"/>
<dbReference type="RefSeq" id="XP_002679355.1">
    <property type="nucleotide sequence ID" value="XM_002679309.1"/>
</dbReference>
<keyword evidence="5" id="KW-0812">Transmembrane</keyword>
<dbReference type="Gene3D" id="2.30.40.10">
    <property type="entry name" value="Urease, subunit C, domain 1"/>
    <property type="match status" value="1"/>
</dbReference>
<dbReference type="PANTHER" id="PTHR43668">
    <property type="entry name" value="ALLANTOINASE"/>
    <property type="match status" value="1"/>
</dbReference>
<dbReference type="AlphaFoldDB" id="D2V9M3"/>
<dbReference type="eggNOG" id="KOG0370">
    <property type="taxonomic scope" value="Eukaryota"/>
</dbReference>